<organism evidence="2 3">
    <name type="scientific">Veillonella criceti</name>
    <dbReference type="NCBI Taxonomy" id="103891"/>
    <lineage>
        <taxon>Bacteria</taxon>
        <taxon>Bacillati</taxon>
        <taxon>Bacillota</taxon>
        <taxon>Negativicutes</taxon>
        <taxon>Veillonellales</taxon>
        <taxon>Veillonellaceae</taxon>
        <taxon>Veillonella</taxon>
    </lineage>
</organism>
<feature type="signal peptide" evidence="1">
    <location>
        <begin position="1"/>
        <end position="26"/>
    </location>
</feature>
<name>A0A380NMC7_9FIRM</name>
<keyword evidence="1" id="KW-0732">Signal</keyword>
<accession>A0A380NMC7</accession>
<dbReference type="EMBL" id="UHIO01000001">
    <property type="protein sequence ID" value="SUP44666.1"/>
    <property type="molecule type" value="Genomic_DNA"/>
</dbReference>
<gene>
    <name evidence="2" type="ORF">NCTC12020_01770</name>
</gene>
<evidence type="ECO:0000313" key="2">
    <source>
        <dbReference type="EMBL" id="SUP44666.1"/>
    </source>
</evidence>
<protein>
    <submittedName>
        <fullName evidence="2">Uncharacterized protein</fullName>
    </submittedName>
</protein>
<evidence type="ECO:0000313" key="3">
    <source>
        <dbReference type="Proteomes" id="UP000255367"/>
    </source>
</evidence>
<evidence type="ECO:0000256" key="1">
    <source>
        <dbReference type="SAM" id="SignalP"/>
    </source>
</evidence>
<feature type="chain" id="PRO_5017012927" evidence="1">
    <location>
        <begin position="27"/>
        <end position="250"/>
    </location>
</feature>
<dbReference type="AlphaFoldDB" id="A0A380NMC7"/>
<reference evidence="2 3" key="1">
    <citation type="submission" date="2018-06" db="EMBL/GenBank/DDBJ databases">
        <authorList>
            <consortium name="Pathogen Informatics"/>
            <person name="Doyle S."/>
        </authorList>
    </citation>
    <scope>NUCLEOTIDE SEQUENCE [LARGE SCALE GENOMIC DNA]</scope>
    <source>
        <strain evidence="2 3">NCTC12020</strain>
    </source>
</reference>
<sequence>MKQWKKWALTVTCLVGLVSTVPAVSAASLSANTNSKVVAQKVIGGTANLPNNVTVSRLSNSILIPGYIDLIEKTARKETGKTIQNKDFKLGEAADAYQWQLKDKKVLKTANVFTMELTPENTKGFSAVLNPVLVKEQLPMINAMWLQSEHQINQFLQGAFDNRAVNSLSMNVTVDMEDQTPWTELKGAQYPTYTAGSRLFVNAQGVELPFYAQGAMILKAPNPVAYVMVTSDVERNTFAPVFENYIKSFK</sequence>
<keyword evidence="3" id="KW-1185">Reference proteome</keyword>
<dbReference type="Proteomes" id="UP000255367">
    <property type="component" value="Unassembled WGS sequence"/>
</dbReference>
<dbReference type="OrthoDB" id="1628399at2"/>
<proteinExistence type="predicted"/>
<dbReference type="RefSeq" id="WP_115310854.1">
    <property type="nucleotide sequence ID" value="NZ_UHIO01000001.1"/>
</dbReference>